<dbReference type="Gene3D" id="6.10.250.3220">
    <property type="match status" value="1"/>
</dbReference>
<feature type="zinc finger region" description="C3H1-type" evidence="4">
    <location>
        <begin position="254"/>
        <end position="282"/>
    </location>
</feature>
<feature type="region of interest" description="Disordered" evidence="5">
    <location>
        <begin position="399"/>
        <end position="449"/>
    </location>
</feature>
<evidence type="ECO:0000313" key="7">
    <source>
        <dbReference type="EMBL" id="KUI68067.1"/>
    </source>
</evidence>
<feature type="domain" description="C3H1-type" evidence="6">
    <location>
        <begin position="254"/>
        <end position="282"/>
    </location>
</feature>
<feature type="domain" description="C3H1-type" evidence="6">
    <location>
        <begin position="310"/>
        <end position="336"/>
    </location>
</feature>
<evidence type="ECO:0000313" key="8">
    <source>
        <dbReference type="Proteomes" id="UP000078559"/>
    </source>
</evidence>
<dbReference type="AlphaFoldDB" id="A0A194VVQ3"/>
<dbReference type="GO" id="GO:0005634">
    <property type="term" value="C:nucleus"/>
    <property type="evidence" value="ECO:0007669"/>
    <property type="project" value="TreeGrafter"/>
</dbReference>
<feature type="zinc finger region" description="C3H1-type" evidence="4">
    <location>
        <begin position="310"/>
        <end position="336"/>
    </location>
</feature>
<dbReference type="SMART" id="SM00356">
    <property type="entry name" value="ZnF_C3H1"/>
    <property type="match status" value="4"/>
</dbReference>
<feature type="domain" description="C3H1-type" evidence="6">
    <location>
        <begin position="337"/>
        <end position="365"/>
    </location>
</feature>
<feature type="compositionally biased region" description="Polar residues" evidence="5">
    <location>
        <begin position="75"/>
        <end position="102"/>
    </location>
</feature>
<keyword evidence="1 4" id="KW-0479">Metal-binding</keyword>
<keyword evidence="2 4" id="KW-0863">Zinc-finger</keyword>
<evidence type="ECO:0000256" key="1">
    <source>
        <dbReference type="ARBA" id="ARBA00022723"/>
    </source>
</evidence>
<sequence>MSDEEQKLMEQISLLAGHINRAKNQQAGMAPTPPPAGPSRSYGRGGYYRGQAPYPAPRRGGYRVGKAPVHRNRSLVLNNPPSANNSNGDTAPASDGTSPSWVTRNDRHLQLINTKIYQEQTDARTKAIEQTRLQKHRQKGARERAQIMNHLKRTAHPSFVSANPASAPIYEIVVEGIRFKVTNDGSKLVKVSGAPLFSLHYTRNPAHFSPGDPNGPKATPKMAVIGGVKFYRSKNGNMYRQAIVKAQRRSAAVNKVNVPCRNFSNTGSCPKGPMCRFTHDPTKVAACKDLLQKGSCVAADQCDLSHDLIPERTPHCVHYAKGNCRATECPYTHRALPAGAPVCRSFGFYGYCDKGISCPDRHAFECPDFSNIGVCKTEGCKLPHRERASILRKANAALEQAAGNGDEDDLSSDDGSDSVSSDDVDSDEVEEFVGEEDPVDFEDNFISFH</sequence>
<dbReference type="GO" id="GO:0008270">
    <property type="term" value="F:zinc ion binding"/>
    <property type="evidence" value="ECO:0007669"/>
    <property type="project" value="UniProtKB-KW"/>
</dbReference>
<feature type="zinc finger region" description="C3H1-type" evidence="4">
    <location>
        <begin position="337"/>
        <end position="365"/>
    </location>
</feature>
<feature type="compositionally biased region" description="Low complexity" evidence="5">
    <location>
        <begin position="49"/>
        <end position="59"/>
    </location>
</feature>
<gene>
    <name evidence="7" type="ORF">VM1G_02805</name>
</gene>
<proteinExistence type="predicted"/>
<evidence type="ECO:0000256" key="3">
    <source>
        <dbReference type="ARBA" id="ARBA00022833"/>
    </source>
</evidence>
<keyword evidence="8" id="KW-1185">Reference proteome</keyword>
<dbReference type="Pfam" id="PF00642">
    <property type="entry name" value="zf-CCCH"/>
    <property type="match status" value="1"/>
</dbReference>
<keyword evidence="3 4" id="KW-0862">Zinc</keyword>
<dbReference type="PANTHER" id="PTHR46156">
    <property type="entry name" value="CCCH ZINGC FINGER"/>
    <property type="match status" value="1"/>
</dbReference>
<dbReference type="Gene3D" id="4.10.1000.10">
    <property type="entry name" value="Zinc finger, CCCH-type"/>
    <property type="match status" value="1"/>
</dbReference>
<reference evidence="7" key="1">
    <citation type="submission" date="2014-12" db="EMBL/GenBank/DDBJ databases">
        <title>Genome Sequence of Valsa Canker Pathogens Uncovers a Specific Adaption of Colonization on Woody Bark.</title>
        <authorList>
            <person name="Yin Z."/>
            <person name="Liu H."/>
            <person name="Gao X."/>
            <person name="Li Z."/>
            <person name="Song N."/>
            <person name="Ke X."/>
            <person name="Dai Q."/>
            <person name="Wu Y."/>
            <person name="Sun Y."/>
            <person name="Xu J.-R."/>
            <person name="Kang Z.K."/>
            <person name="Wang L."/>
            <person name="Huang L."/>
        </authorList>
    </citation>
    <scope>NUCLEOTIDE SEQUENCE [LARGE SCALE GENOMIC DNA]</scope>
    <source>
        <strain evidence="7">03-8</strain>
    </source>
</reference>
<dbReference type="Proteomes" id="UP000078559">
    <property type="component" value="Chromosome 3"/>
</dbReference>
<feature type="region of interest" description="Disordered" evidence="5">
    <location>
        <begin position="1"/>
        <end position="102"/>
    </location>
</feature>
<evidence type="ECO:0000259" key="6">
    <source>
        <dbReference type="PROSITE" id="PS50103"/>
    </source>
</evidence>
<protein>
    <recommendedName>
        <fullName evidence="6">C3H1-type domain-containing protein</fullName>
    </recommendedName>
</protein>
<evidence type="ECO:0000256" key="2">
    <source>
        <dbReference type="ARBA" id="ARBA00022771"/>
    </source>
</evidence>
<dbReference type="InterPro" id="IPR000571">
    <property type="entry name" value="Znf_CCCH"/>
</dbReference>
<evidence type="ECO:0000256" key="5">
    <source>
        <dbReference type="SAM" id="MobiDB-lite"/>
    </source>
</evidence>
<dbReference type="EMBL" id="CM003100">
    <property type="protein sequence ID" value="KUI68067.1"/>
    <property type="molecule type" value="Genomic_DNA"/>
</dbReference>
<organism evidence="7 8">
    <name type="scientific">Cytospora mali</name>
    <name type="common">Apple Valsa canker fungus</name>
    <name type="synonym">Valsa mali</name>
    <dbReference type="NCBI Taxonomy" id="578113"/>
    <lineage>
        <taxon>Eukaryota</taxon>
        <taxon>Fungi</taxon>
        <taxon>Dikarya</taxon>
        <taxon>Ascomycota</taxon>
        <taxon>Pezizomycotina</taxon>
        <taxon>Sordariomycetes</taxon>
        <taxon>Sordariomycetidae</taxon>
        <taxon>Diaporthales</taxon>
        <taxon>Cytosporaceae</taxon>
        <taxon>Cytospora</taxon>
    </lineage>
</organism>
<feature type="compositionally biased region" description="Acidic residues" evidence="5">
    <location>
        <begin position="405"/>
        <end position="443"/>
    </location>
</feature>
<dbReference type="PANTHER" id="PTHR46156:SF1">
    <property type="entry name" value="ZINC FINGER CCCH DOMAIN-CONTAINING PROTEIN 3"/>
    <property type="match status" value="1"/>
</dbReference>
<dbReference type="SUPFAM" id="SSF90229">
    <property type="entry name" value="CCCH zinc finger"/>
    <property type="match status" value="2"/>
</dbReference>
<dbReference type="OrthoDB" id="410307at2759"/>
<evidence type="ECO:0000256" key="4">
    <source>
        <dbReference type="PROSITE-ProRule" id="PRU00723"/>
    </source>
</evidence>
<dbReference type="PROSITE" id="PS50103">
    <property type="entry name" value="ZF_C3H1"/>
    <property type="match status" value="3"/>
</dbReference>
<name>A0A194VVQ3_CYTMA</name>
<dbReference type="InterPro" id="IPR036855">
    <property type="entry name" value="Znf_CCCH_sf"/>
</dbReference>
<accession>A0A194VVQ3</accession>